<reference evidence="2" key="1">
    <citation type="journal article" date="2015" name="Nature">
        <title>Complex archaea that bridge the gap between prokaryotes and eukaryotes.</title>
        <authorList>
            <person name="Spang A."/>
            <person name="Saw J.H."/>
            <person name="Jorgensen S.L."/>
            <person name="Zaremba-Niedzwiedzka K."/>
            <person name="Martijn J."/>
            <person name="Lind A.E."/>
            <person name="van Eijk R."/>
            <person name="Schleper C."/>
            <person name="Guy L."/>
            <person name="Ettema T.J."/>
        </authorList>
    </citation>
    <scope>NUCLEOTIDE SEQUENCE</scope>
</reference>
<sequence length="382" mass="39598">MAHLDNRINFSRALGAGRRAAARKPSGKLNLETEIAAQVSALTQSPFDPQFGPAPKFVAPDRPDFKTSRGVPFLSELDEAIAGVRGRETATSAGELAGLEGLFEAADPTLRLEKAREFINTIVGPANQAAAIKAGFGRGPAALEATTRAGAELALPIVTEAGRQQGLARQFQVALEQARFSREQSQQRDLLDSVLNKVQAGISIESLNSQERQVLAQFNLSTAGSESQFNLAGAELQSNQEVARSNIGLSTQDRTLNLLNQLRQIRTSQAGINAGLRPGGGEGAAPSQAPRSLGIPSAGGGVSFGRAAPSNAAAIKAGREATADFSRFFSSSAGGLSSGLSSAPGVIPTTSSVSRVASGPIFGPTKPTRKPLNPSAASSPFF</sequence>
<name>A0A0F9SGI1_9ZZZZ</name>
<evidence type="ECO:0000256" key="1">
    <source>
        <dbReference type="SAM" id="MobiDB-lite"/>
    </source>
</evidence>
<dbReference type="EMBL" id="LAZR01000509">
    <property type="protein sequence ID" value="KKN66169.1"/>
    <property type="molecule type" value="Genomic_DNA"/>
</dbReference>
<feature type="region of interest" description="Disordered" evidence="1">
    <location>
        <begin position="335"/>
        <end position="382"/>
    </location>
</feature>
<gene>
    <name evidence="2" type="ORF">LCGC14_0474590</name>
</gene>
<comment type="caution">
    <text evidence="2">The sequence shown here is derived from an EMBL/GenBank/DDBJ whole genome shotgun (WGS) entry which is preliminary data.</text>
</comment>
<evidence type="ECO:0000313" key="2">
    <source>
        <dbReference type="EMBL" id="KKN66169.1"/>
    </source>
</evidence>
<dbReference type="AlphaFoldDB" id="A0A0F9SGI1"/>
<protein>
    <submittedName>
        <fullName evidence="2">Uncharacterized protein</fullName>
    </submittedName>
</protein>
<organism evidence="2">
    <name type="scientific">marine sediment metagenome</name>
    <dbReference type="NCBI Taxonomy" id="412755"/>
    <lineage>
        <taxon>unclassified sequences</taxon>
        <taxon>metagenomes</taxon>
        <taxon>ecological metagenomes</taxon>
    </lineage>
</organism>
<proteinExistence type="predicted"/>
<accession>A0A0F9SGI1</accession>
<feature type="region of interest" description="Disordered" evidence="1">
    <location>
        <begin position="272"/>
        <end position="297"/>
    </location>
</feature>